<dbReference type="Gene3D" id="3.90.1570.50">
    <property type="match status" value="1"/>
</dbReference>
<reference evidence="15 16" key="1">
    <citation type="submission" date="2019-11" db="EMBL/GenBank/DDBJ databases">
        <title>Isolation of a new High Light Tolerant Cyanobacteria.</title>
        <authorList>
            <person name="Dobson Z."/>
            <person name="Vaughn N."/>
            <person name="Vaughn M."/>
            <person name="Fromme P."/>
            <person name="Mazor Y."/>
        </authorList>
    </citation>
    <scope>NUCLEOTIDE SEQUENCE [LARGE SCALE GENOMIC DNA]</scope>
    <source>
        <strain evidence="15 16">0216</strain>
    </source>
</reference>
<dbReference type="GO" id="GO:0003677">
    <property type="term" value="F:DNA binding"/>
    <property type="evidence" value="ECO:0007669"/>
    <property type="project" value="UniProtKB-KW"/>
</dbReference>
<accession>A0A844GV20</accession>
<organism evidence="15 16">
    <name type="scientific">Cyanobacterium aponinum 0216</name>
    <dbReference type="NCBI Taxonomy" id="2676140"/>
    <lineage>
        <taxon>Bacteria</taxon>
        <taxon>Bacillati</taxon>
        <taxon>Cyanobacteriota</taxon>
        <taxon>Cyanophyceae</taxon>
        <taxon>Oscillatoriophycideae</taxon>
        <taxon>Chroococcales</taxon>
        <taxon>Geminocystaceae</taxon>
        <taxon>Cyanobacterium</taxon>
    </lineage>
</organism>
<keyword evidence="4" id="KW-0540">Nuclease</keyword>
<feature type="domain" description="Helicase ATP-binding" evidence="14">
    <location>
        <begin position="524"/>
        <end position="649"/>
    </location>
</feature>
<keyword evidence="5 11" id="KW-0547">Nucleotide-binding</keyword>
<evidence type="ECO:0000313" key="16">
    <source>
        <dbReference type="Proteomes" id="UP000437131"/>
    </source>
</evidence>
<dbReference type="Gene3D" id="3.40.50.300">
    <property type="entry name" value="P-loop containing nucleotide triphosphate hydrolases"/>
    <property type="match status" value="3"/>
</dbReference>
<comment type="similarity">
    <text evidence="2 11">Belongs to the HsdR family.</text>
</comment>
<dbReference type="Proteomes" id="UP000437131">
    <property type="component" value="Unassembled WGS sequence"/>
</dbReference>
<evidence type="ECO:0000256" key="7">
    <source>
        <dbReference type="ARBA" id="ARBA00022759"/>
    </source>
</evidence>
<dbReference type="Pfam" id="PF04313">
    <property type="entry name" value="HSDR_N"/>
    <property type="match status" value="1"/>
</dbReference>
<keyword evidence="6 11" id="KW-0680">Restriction system</keyword>
<evidence type="ECO:0000256" key="5">
    <source>
        <dbReference type="ARBA" id="ARBA00022741"/>
    </source>
</evidence>
<dbReference type="CDD" id="cd22332">
    <property type="entry name" value="HsdR_N"/>
    <property type="match status" value="1"/>
</dbReference>
<evidence type="ECO:0000313" key="15">
    <source>
        <dbReference type="EMBL" id="MTF40314.1"/>
    </source>
</evidence>
<name>A0A844GV20_9CHRO</name>
<keyword evidence="9 11" id="KW-0067">ATP-binding</keyword>
<feature type="region of interest" description="Disordered" evidence="13">
    <location>
        <begin position="441"/>
        <end position="469"/>
    </location>
</feature>
<comment type="subunit">
    <text evidence="3 11">The type I restriction/modification system is composed of three polypeptides R, M and S.</text>
</comment>
<dbReference type="EC" id="3.1.21.3" evidence="11"/>
<dbReference type="GO" id="GO:0005524">
    <property type="term" value="F:ATP binding"/>
    <property type="evidence" value="ECO:0007669"/>
    <property type="project" value="UniProtKB-KW"/>
</dbReference>
<dbReference type="InterPro" id="IPR027417">
    <property type="entry name" value="P-loop_NTPase"/>
</dbReference>
<dbReference type="AlphaFoldDB" id="A0A844GV20"/>
<dbReference type="InterPro" id="IPR040980">
    <property type="entry name" value="SWI2_SNF2"/>
</dbReference>
<proteinExistence type="inferred from homology"/>
<evidence type="ECO:0000256" key="2">
    <source>
        <dbReference type="ARBA" id="ARBA00008598"/>
    </source>
</evidence>
<evidence type="ECO:0000256" key="4">
    <source>
        <dbReference type="ARBA" id="ARBA00022722"/>
    </source>
</evidence>
<comment type="catalytic activity">
    <reaction evidence="1 11">
        <text>Endonucleolytic cleavage of DNA to give random double-stranded fragments with terminal 5'-phosphates, ATP is simultaneously hydrolyzed.</text>
        <dbReference type="EC" id="3.1.21.3"/>
    </reaction>
</comment>
<sequence>MIPSHYEEITSQIPALHLLMHLGYQYLLPSEANQLRGGKKEQVILSHILRQFLQKQTFSRLGKSYPFSDKSIEEAIEALLKVEDMGLIQTNENIWHLLRLGKSFKETYEGGKADFHLNYIDWENPENNLYHVSDEFEIEQRHSNKTNRPDIVLFVNGIPFVTIECKGSGIEDPIGKAINQLHTYQKPHHIPHLFHYNQLLLALCYSEAQYGTVGTPKQFWSVWKEEKPILDNRGIMEGENSPPAPNFRGESQQLPNVGDIGAKISLNKGGIITDEGERGRSHSDAQEDNTLATLINTPLTPTQTEKLFTPDKNRFNHFPVKDSRQYYENNLQNKRSVNPQDRLIYALCRPLRLLEIADSFSLFDAGERKVARYQQYFTVKNILRRIHAVNSQGKRKGGIVWHTQGSGKSLTMVFLAEAIAKSGATSILKQNLNLLPNQVNTTQDTDKISDSESEKVHNLDTNKSQNSNKIKGHNFTTNSASNVQLGQNIPINSDKEKDINLDSNQDIDLRSENVKDLEKIATIKDPKIILVTDRTDLDDQIYDTFDNCGAEVVQATTGKHLQQLLDQPKATIITTIINKFETVINSHGYQNQSNNIFVLVDESHRTQFGGFHTAMKRVLPNACFIGFTGTPVQKKEKSTVELFGGMIQPTYTIRKALEDKAVVPLLYESRLAELTIDAQSLDRWFERYTIDLNEAQKAKLKRHFATSAQLNQAEPTIEAIAWDITGHYCTNFQNRGLKAQVVTPNKLTAIKYKQYLDEFGKVSSEVLISAPNQQEGDENSRTSQEAVKQFWATMMERYGTEKKYQDGVIKAFKYQEQPEIIIVVDKLLTGFDAPQNTILYLTRKLRDHRLLQAIARVNRLYEGKEYGVIIDYAGVLELLGDAIDLYNSLEGEYQAGDLDEVIITLTKQWHNLEQYHSQLWGMFASITNRQDNNAFVELLREEKTRQEFNQRLSQYARCLQLALSSVSFFEEIPQEKIKRYKQDCKFFTDIRQTAARQFGDTLDLKQHQKTIQNLLNTHIKAQDIQTLVELTDIFEVEAFQKEINSFTTPIAQAETIASRTIHTITAKFQEDETFYQPFSERLQEILREIKEKRYQDAQTLLKEAQDICNQVRNRNQREDIPSVIRNNPVAQAYYGFIYKVLSEIKEIKGDKDRKNLSGELASAIAQIIDSKRIVNWQMNIDVQNQMKIQIEDYLFDTLEGYDIELDFDSIDFILDKCISTAIVRLPDA</sequence>
<dbReference type="Pfam" id="PF18766">
    <property type="entry name" value="SWI2_SNF2"/>
    <property type="match status" value="2"/>
</dbReference>
<dbReference type="GO" id="GO:0009307">
    <property type="term" value="P:DNA restriction-modification system"/>
    <property type="evidence" value="ECO:0007669"/>
    <property type="project" value="UniProtKB-KW"/>
</dbReference>
<feature type="coiled-coil region" evidence="12">
    <location>
        <begin position="1087"/>
        <end position="1114"/>
    </location>
</feature>
<keyword evidence="12" id="KW-0175">Coiled coil</keyword>
<dbReference type="RefSeq" id="WP_155084522.1">
    <property type="nucleotide sequence ID" value="NZ_WMIA01000025.1"/>
</dbReference>
<evidence type="ECO:0000256" key="13">
    <source>
        <dbReference type="SAM" id="MobiDB-lite"/>
    </source>
</evidence>
<comment type="caution">
    <text evidence="15">The sequence shown here is derived from an EMBL/GenBank/DDBJ whole genome shotgun (WGS) entry which is preliminary data.</text>
</comment>
<gene>
    <name evidence="15" type="ORF">GGC33_15450</name>
</gene>
<comment type="function">
    <text evidence="11">Subunit R is required for both nuclease and ATPase activities, but not for modification.</text>
</comment>
<dbReference type="SUPFAM" id="SSF52540">
    <property type="entry name" value="P-loop containing nucleoside triphosphate hydrolases"/>
    <property type="match status" value="1"/>
</dbReference>
<dbReference type="Pfam" id="PF22679">
    <property type="entry name" value="T1R_D3-like"/>
    <property type="match status" value="1"/>
</dbReference>
<dbReference type="InterPro" id="IPR014001">
    <property type="entry name" value="Helicase_ATP-bd"/>
</dbReference>
<evidence type="ECO:0000256" key="9">
    <source>
        <dbReference type="ARBA" id="ARBA00022840"/>
    </source>
</evidence>
<keyword evidence="10 11" id="KW-0238">DNA-binding</keyword>
<evidence type="ECO:0000259" key="14">
    <source>
        <dbReference type="PROSITE" id="PS51192"/>
    </source>
</evidence>
<dbReference type="PROSITE" id="PS51192">
    <property type="entry name" value="HELICASE_ATP_BIND_1"/>
    <property type="match status" value="1"/>
</dbReference>
<dbReference type="GO" id="GO:0009035">
    <property type="term" value="F:type I site-specific deoxyribonuclease activity"/>
    <property type="evidence" value="ECO:0007669"/>
    <property type="project" value="UniProtKB-EC"/>
</dbReference>
<protein>
    <recommendedName>
        <fullName evidence="11">Type I restriction enzyme endonuclease subunit</fullName>
        <shortName evidence="11">R protein</shortName>
        <ecNumber evidence="11">3.1.21.3</ecNumber>
    </recommendedName>
</protein>
<dbReference type="EMBL" id="WMIA01000025">
    <property type="protein sequence ID" value="MTF40314.1"/>
    <property type="molecule type" value="Genomic_DNA"/>
</dbReference>
<evidence type="ECO:0000256" key="6">
    <source>
        <dbReference type="ARBA" id="ARBA00022747"/>
    </source>
</evidence>
<dbReference type="PANTHER" id="PTHR30195">
    <property type="entry name" value="TYPE I SITE-SPECIFIC DEOXYRIBONUCLEASE PROTEIN SUBUNIT M AND R"/>
    <property type="match status" value="1"/>
</dbReference>
<keyword evidence="8 11" id="KW-0378">Hydrolase</keyword>
<evidence type="ECO:0000256" key="3">
    <source>
        <dbReference type="ARBA" id="ARBA00011296"/>
    </source>
</evidence>
<dbReference type="NCBIfam" id="TIGR00348">
    <property type="entry name" value="hsdR"/>
    <property type="match status" value="1"/>
</dbReference>
<evidence type="ECO:0000256" key="10">
    <source>
        <dbReference type="ARBA" id="ARBA00023125"/>
    </source>
</evidence>
<evidence type="ECO:0000256" key="1">
    <source>
        <dbReference type="ARBA" id="ARBA00000851"/>
    </source>
</evidence>
<dbReference type="InterPro" id="IPR004473">
    <property type="entry name" value="Restrct_endonuc_typeI_HsdR"/>
</dbReference>
<evidence type="ECO:0000256" key="8">
    <source>
        <dbReference type="ARBA" id="ARBA00022801"/>
    </source>
</evidence>
<evidence type="ECO:0000256" key="12">
    <source>
        <dbReference type="SAM" id="Coils"/>
    </source>
</evidence>
<dbReference type="InterPro" id="IPR051268">
    <property type="entry name" value="Type-I_R_enzyme_R_subunit"/>
</dbReference>
<dbReference type="PANTHER" id="PTHR30195:SF15">
    <property type="entry name" value="TYPE I RESTRICTION ENZYME HINDI ENDONUCLEASE SUBUNIT"/>
    <property type="match status" value="1"/>
</dbReference>
<dbReference type="InterPro" id="IPR055180">
    <property type="entry name" value="HsdR_RecA-like_helicase_dom_2"/>
</dbReference>
<evidence type="ECO:0000256" key="11">
    <source>
        <dbReference type="RuleBase" id="RU364115"/>
    </source>
</evidence>
<feature type="compositionally biased region" description="Basic and acidic residues" evidence="13">
    <location>
        <begin position="444"/>
        <end position="460"/>
    </location>
</feature>
<dbReference type="InterPro" id="IPR007409">
    <property type="entry name" value="Restrct_endonuc_type1_HsdR_N"/>
</dbReference>
<dbReference type="SMART" id="SM00487">
    <property type="entry name" value="DEXDc"/>
    <property type="match status" value="1"/>
</dbReference>
<dbReference type="CDD" id="cd18800">
    <property type="entry name" value="SF2_C_EcoR124I-like"/>
    <property type="match status" value="1"/>
</dbReference>
<keyword evidence="7" id="KW-0255">Endonuclease</keyword>